<dbReference type="EMBL" id="AP035884">
    <property type="protein sequence ID" value="BFP50564.1"/>
    <property type="molecule type" value="Genomic_DNA"/>
</dbReference>
<name>A0AB33KA58_9ACTN</name>
<protein>
    <submittedName>
        <fullName evidence="1">Uncharacterized protein</fullName>
    </submittedName>
</protein>
<gene>
    <name evidence="1" type="ORF">SCMC78_03710</name>
</gene>
<sequence length="72" mass="7764">MPFAGHRIHCDLLCGIGADGHGYGRHVIRVAADELRVLGLHPDQPSAVITGPSPPRWWHAAAERNADRHVAG</sequence>
<accession>A0AB33KA58</accession>
<dbReference type="RefSeq" id="WP_319599700.1">
    <property type="nucleotide sequence ID" value="NZ_AP035884.1"/>
</dbReference>
<reference evidence="1" key="1">
    <citation type="submission" date="2024-07" db="EMBL/GenBank/DDBJ databases">
        <title>Complete genome sequences of cellulolytic bacteria, Kitasatospora sp. CMC57 and Streptomyces sp. CMC78, isolated from Japanese agricultural soil.</title>
        <authorList>
            <person name="Hashimoto T."/>
            <person name="Ito M."/>
            <person name="Iwamoto M."/>
            <person name="Fukahori D."/>
            <person name="Shoda T."/>
            <person name="Sakoda M."/>
            <person name="Morohoshi T."/>
            <person name="Mitsuboshi M."/>
            <person name="Nishizawa T."/>
        </authorList>
    </citation>
    <scope>NUCLEOTIDE SEQUENCE</scope>
    <source>
        <strain evidence="1">CMC78</strain>
    </source>
</reference>
<organism evidence="1">
    <name type="scientific">Streptomyces sp. CMC78</name>
    <dbReference type="NCBI Taxonomy" id="3231512"/>
    <lineage>
        <taxon>Bacteria</taxon>
        <taxon>Bacillati</taxon>
        <taxon>Actinomycetota</taxon>
        <taxon>Actinomycetes</taxon>
        <taxon>Kitasatosporales</taxon>
        <taxon>Streptomycetaceae</taxon>
        <taxon>Streptomyces</taxon>
    </lineage>
</organism>
<proteinExistence type="predicted"/>
<dbReference type="KEGG" id="stcm:SCMC78_03710"/>
<evidence type="ECO:0000313" key="1">
    <source>
        <dbReference type="EMBL" id="BFP50564.1"/>
    </source>
</evidence>
<dbReference type="AlphaFoldDB" id="A0AB33KA58"/>